<feature type="compositionally biased region" description="Basic and acidic residues" evidence="1">
    <location>
        <begin position="209"/>
        <end position="221"/>
    </location>
</feature>
<proteinExistence type="predicted"/>
<evidence type="ECO:0000313" key="2">
    <source>
        <dbReference type="Proteomes" id="UP000504606"/>
    </source>
</evidence>
<feature type="region of interest" description="Disordered" evidence="1">
    <location>
        <begin position="159"/>
        <end position="250"/>
    </location>
</feature>
<accession>A0A9C6XE22</accession>
<evidence type="ECO:0000256" key="1">
    <source>
        <dbReference type="SAM" id="MobiDB-lite"/>
    </source>
</evidence>
<feature type="compositionally biased region" description="Basic and acidic residues" evidence="1">
    <location>
        <begin position="231"/>
        <end position="248"/>
    </location>
</feature>
<name>A0A9C6XE22_FRAOC</name>
<keyword evidence="2" id="KW-1185">Reference proteome</keyword>
<feature type="compositionally biased region" description="Polar residues" evidence="1">
    <location>
        <begin position="182"/>
        <end position="200"/>
    </location>
</feature>
<dbReference type="AlphaFoldDB" id="A0A9C6XE22"/>
<dbReference type="GeneID" id="113207374"/>
<gene>
    <name evidence="3" type="primary">LOC113207374</name>
</gene>
<sequence length="528" mass="60592">MRIKCGNAPGFSAWMWIKDTTEMWCEEHCRVADLDKNTCVGRCRVAHITIAYSRLLEDLENTAPGPLQETISELKRRNINQDGQKRLLQIFSSIRGGGTCEIKITSEGQAVGIKWQWPLDKPLEWNKYGSKMDTGQHLKLFKLLIAASDNPKFRTVSFQEAVRTDQTKEVPPPTPNDEASRAPSQTKMVDSSSDAESTPSHHPRKRRNVSFEEAVRTDQTKEVPPPTPNHEASRETETQEHQDQDPTKFLHSPKLLRALSSKNKPKSAGKLTPEQQEQQKQKVLKDLEWKQRQKPKVLEVLDLEDTRVGKLKGLSCNDDEEFALKLLEKLKRHPEIRSLVVEWPRQQHLEAINAIDQLENLEIFADAKMRLRSGEVQLTKQKEGKLRKLKVDGLNPNTIKSLLKTNANSIEHLHVLVETPDNRPYFQDSRKRKAEKIYINDDITVEDLPEECFPAAISHMDMKGIIELAANCKEMTTICLERTMGHKKKTCPEQQKTYTAMLQKNKRCTVYCKTCDRKISSENQFWGQ</sequence>
<dbReference type="KEGG" id="foc:113207374"/>
<dbReference type="RefSeq" id="XP_052133584.1">
    <property type="nucleotide sequence ID" value="XM_052277624.1"/>
</dbReference>
<reference evidence="3" key="1">
    <citation type="submission" date="2025-08" db="UniProtKB">
        <authorList>
            <consortium name="RefSeq"/>
        </authorList>
    </citation>
    <scope>IDENTIFICATION</scope>
    <source>
        <tissue evidence="3">Whole organism</tissue>
    </source>
</reference>
<organism evidence="2 3">
    <name type="scientific">Frankliniella occidentalis</name>
    <name type="common">Western flower thrips</name>
    <name type="synonym">Euthrips occidentalis</name>
    <dbReference type="NCBI Taxonomy" id="133901"/>
    <lineage>
        <taxon>Eukaryota</taxon>
        <taxon>Metazoa</taxon>
        <taxon>Ecdysozoa</taxon>
        <taxon>Arthropoda</taxon>
        <taxon>Hexapoda</taxon>
        <taxon>Insecta</taxon>
        <taxon>Pterygota</taxon>
        <taxon>Neoptera</taxon>
        <taxon>Paraneoptera</taxon>
        <taxon>Thysanoptera</taxon>
        <taxon>Terebrantia</taxon>
        <taxon>Thripoidea</taxon>
        <taxon>Thripidae</taxon>
        <taxon>Frankliniella</taxon>
    </lineage>
</organism>
<protein>
    <submittedName>
        <fullName evidence="3">Uncharacterized protein LOC113207374 isoform X1</fullName>
    </submittedName>
</protein>
<dbReference type="Proteomes" id="UP000504606">
    <property type="component" value="Unplaced"/>
</dbReference>
<evidence type="ECO:0000313" key="3">
    <source>
        <dbReference type="RefSeq" id="XP_052133584.1"/>
    </source>
</evidence>